<keyword evidence="1" id="KW-0812">Transmembrane</keyword>
<name>A0A0E9RTI3_ANGAN</name>
<evidence type="ECO:0000256" key="1">
    <source>
        <dbReference type="SAM" id="Phobius"/>
    </source>
</evidence>
<accession>A0A0E9RTI3</accession>
<dbReference type="AlphaFoldDB" id="A0A0E9RTI3"/>
<evidence type="ECO:0000313" key="2">
    <source>
        <dbReference type="EMBL" id="JAH31583.1"/>
    </source>
</evidence>
<dbReference type="EMBL" id="GBXM01076994">
    <property type="protein sequence ID" value="JAH31583.1"/>
    <property type="molecule type" value="Transcribed_RNA"/>
</dbReference>
<protein>
    <submittedName>
        <fullName evidence="2">Uncharacterized protein</fullName>
    </submittedName>
</protein>
<proteinExistence type="predicted"/>
<reference evidence="2" key="2">
    <citation type="journal article" date="2015" name="Fish Shellfish Immunol.">
        <title>Early steps in the European eel (Anguilla anguilla)-Vibrio vulnificus interaction in the gills: Role of the RtxA13 toxin.</title>
        <authorList>
            <person name="Callol A."/>
            <person name="Pajuelo D."/>
            <person name="Ebbesson L."/>
            <person name="Teles M."/>
            <person name="MacKenzie S."/>
            <person name="Amaro C."/>
        </authorList>
    </citation>
    <scope>NUCLEOTIDE SEQUENCE</scope>
</reference>
<keyword evidence="1" id="KW-1133">Transmembrane helix</keyword>
<sequence>MVIEVTIWFQTTLSWIRQVILIGASLYNMLFLYSNQRETMYVISLCHLQLLLALYCQNDRLNRDRI</sequence>
<reference evidence="2" key="1">
    <citation type="submission" date="2014-11" db="EMBL/GenBank/DDBJ databases">
        <authorList>
            <person name="Amaro Gonzalez C."/>
        </authorList>
    </citation>
    <scope>NUCLEOTIDE SEQUENCE</scope>
</reference>
<feature type="transmembrane region" description="Helical" evidence="1">
    <location>
        <begin position="12"/>
        <end position="33"/>
    </location>
</feature>
<organism evidence="2">
    <name type="scientific">Anguilla anguilla</name>
    <name type="common">European freshwater eel</name>
    <name type="synonym">Muraena anguilla</name>
    <dbReference type="NCBI Taxonomy" id="7936"/>
    <lineage>
        <taxon>Eukaryota</taxon>
        <taxon>Metazoa</taxon>
        <taxon>Chordata</taxon>
        <taxon>Craniata</taxon>
        <taxon>Vertebrata</taxon>
        <taxon>Euteleostomi</taxon>
        <taxon>Actinopterygii</taxon>
        <taxon>Neopterygii</taxon>
        <taxon>Teleostei</taxon>
        <taxon>Anguilliformes</taxon>
        <taxon>Anguillidae</taxon>
        <taxon>Anguilla</taxon>
    </lineage>
</organism>
<keyword evidence="1" id="KW-0472">Membrane</keyword>